<dbReference type="PROSITE" id="PS51257">
    <property type="entry name" value="PROKAR_LIPOPROTEIN"/>
    <property type="match status" value="1"/>
</dbReference>
<dbReference type="EMBL" id="BPLR01014777">
    <property type="protein sequence ID" value="GIY71284.1"/>
    <property type="molecule type" value="Genomic_DNA"/>
</dbReference>
<feature type="region of interest" description="Disordered" evidence="1">
    <location>
        <begin position="79"/>
        <end position="111"/>
    </location>
</feature>
<evidence type="ECO:0008006" key="4">
    <source>
        <dbReference type="Google" id="ProtNLM"/>
    </source>
</evidence>
<evidence type="ECO:0000313" key="3">
    <source>
        <dbReference type="Proteomes" id="UP001054945"/>
    </source>
</evidence>
<dbReference type="Proteomes" id="UP001054945">
    <property type="component" value="Unassembled WGS sequence"/>
</dbReference>
<feature type="compositionally biased region" description="Low complexity" evidence="1">
    <location>
        <begin position="79"/>
        <end position="96"/>
    </location>
</feature>
<evidence type="ECO:0000313" key="2">
    <source>
        <dbReference type="EMBL" id="GIY71284.1"/>
    </source>
</evidence>
<dbReference type="AlphaFoldDB" id="A0AAV4VNU8"/>
<organism evidence="2 3">
    <name type="scientific">Caerostris extrusa</name>
    <name type="common">Bark spider</name>
    <name type="synonym">Caerostris bankana</name>
    <dbReference type="NCBI Taxonomy" id="172846"/>
    <lineage>
        <taxon>Eukaryota</taxon>
        <taxon>Metazoa</taxon>
        <taxon>Ecdysozoa</taxon>
        <taxon>Arthropoda</taxon>
        <taxon>Chelicerata</taxon>
        <taxon>Arachnida</taxon>
        <taxon>Araneae</taxon>
        <taxon>Araneomorphae</taxon>
        <taxon>Entelegynae</taxon>
        <taxon>Araneoidea</taxon>
        <taxon>Araneidae</taxon>
        <taxon>Caerostris</taxon>
    </lineage>
</organism>
<evidence type="ECO:0000256" key="1">
    <source>
        <dbReference type="SAM" id="MobiDB-lite"/>
    </source>
</evidence>
<accession>A0AAV4VNU8</accession>
<comment type="caution">
    <text evidence="2">The sequence shown here is derived from an EMBL/GenBank/DDBJ whole genome shotgun (WGS) entry which is preliminary data.</text>
</comment>
<reference evidence="2 3" key="1">
    <citation type="submission" date="2021-06" db="EMBL/GenBank/DDBJ databases">
        <title>Caerostris extrusa draft genome.</title>
        <authorList>
            <person name="Kono N."/>
            <person name="Arakawa K."/>
        </authorList>
    </citation>
    <scope>NUCLEOTIDE SEQUENCE [LARGE SCALE GENOMIC DNA]</scope>
</reference>
<gene>
    <name evidence="2" type="ORF">CEXT_396851</name>
</gene>
<protein>
    <recommendedName>
        <fullName evidence="4">Secreted protein</fullName>
    </recommendedName>
</protein>
<proteinExistence type="predicted"/>
<name>A0AAV4VNU8_CAEEX</name>
<sequence>MPNSRIGKNIHHKDAVHSSSSAATFLFLACLPCFLAASSAGILCQLRVMVAMSSSSRCWICISKLCWRRGCWRRRRGNLSGSGSGRTRWTRGGSVRCGTRGASRGTPSGTG</sequence>
<keyword evidence="3" id="KW-1185">Reference proteome</keyword>